<comment type="pathway">
    <text evidence="3">Amino-acid biosynthesis; L-lysine biosynthesis via AAA pathway; L-lysine from L-alpha-aminoadipate (fungal route): step 1/3.</text>
</comment>
<dbReference type="EMBL" id="OZ004257">
    <property type="protein sequence ID" value="CAK7909142.1"/>
    <property type="molecule type" value="Genomic_DNA"/>
</dbReference>
<dbReference type="Pfam" id="PF07993">
    <property type="entry name" value="NAD_binding_4"/>
    <property type="match status" value="1"/>
</dbReference>
<dbReference type="InterPro" id="IPR020845">
    <property type="entry name" value="AMP-binding_CS"/>
</dbReference>
<dbReference type="Pfam" id="PF00501">
    <property type="entry name" value="AMP-binding"/>
    <property type="match status" value="1"/>
</dbReference>
<keyword evidence="12" id="KW-0457">Lysine biosynthesis</keyword>
<feature type="domain" description="Carrier" evidence="18">
    <location>
        <begin position="812"/>
        <end position="889"/>
    </location>
</feature>
<dbReference type="InterPro" id="IPR014397">
    <property type="entry name" value="Lys2"/>
</dbReference>
<evidence type="ECO:0000256" key="4">
    <source>
        <dbReference type="ARBA" id="ARBA00006432"/>
    </source>
</evidence>
<evidence type="ECO:0000256" key="3">
    <source>
        <dbReference type="ARBA" id="ARBA00004827"/>
    </source>
</evidence>
<dbReference type="PANTHER" id="PTHR44845:SF1">
    <property type="entry name" value="L-2-AMINOADIPATE REDUCTASE"/>
    <property type="match status" value="1"/>
</dbReference>
<dbReference type="EC" id="1.2.1.95" evidence="5"/>
<dbReference type="InterPro" id="IPR010071">
    <property type="entry name" value="AA_adenyl_dom"/>
</dbReference>
<keyword evidence="10" id="KW-0521">NADP</keyword>
<evidence type="ECO:0000256" key="13">
    <source>
        <dbReference type="ARBA" id="ARBA00031335"/>
    </source>
</evidence>
<dbReference type="NCBIfam" id="TIGR01733">
    <property type="entry name" value="AA-adenyl-dom"/>
    <property type="match status" value="1"/>
</dbReference>
<dbReference type="InterPro" id="IPR036291">
    <property type="entry name" value="NAD(P)-bd_dom_sf"/>
</dbReference>
<dbReference type="InterPro" id="IPR010080">
    <property type="entry name" value="Thioester_reductase-like_dom"/>
</dbReference>
<dbReference type="Gene3D" id="3.30.559.30">
    <property type="entry name" value="Nonribosomal peptide synthetase, condensation domain"/>
    <property type="match status" value="1"/>
</dbReference>
<keyword evidence="7" id="KW-0596">Phosphopantetheine</keyword>
<evidence type="ECO:0000256" key="8">
    <source>
        <dbReference type="ARBA" id="ARBA00022553"/>
    </source>
</evidence>
<evidence type="ECO:0000256" key="12">
    <source>
        <dbReference type="ARBA" id="ARBA00023154"/>
    </source>
</evidence>
<keyword evidence="9" id="KW-0028">Amino-acid biosynthesis</keyword>
<proteinExistence type="inferred from homology"/>
<dbReference type="Pfam" id="PF00550">
    <property type="entry name" value="PP-binding"/>
    <property type="match status" value="1"/>
</dbReference>
<comment type="catalytic activity">
    <reaction evidence="17">
        <text>(S)-2-amino-6-oxohexanoate + NADP(+) + H2O = L-2-aminoadipate + NADPH + 2 H(+)</text>
        <dbReference type="Rhea" id="RHEA:12304"/>
        <dbReference type="ChEBI" id="CHEBI:15377"/>
        <dbReference type="ChEBI" id="CHEBI:15378"/>
        <dbReference type="ChEBI" id="CHEBI:57783"/>
        <dbReference type="ChEBI" id="CHEBI:58321"/>
        <dbReference type="ChEBI" id="CHEBI:58349"/>
        <dbReference type="ChEBI" id="CHEBI:58672"/>
        <dbReference type="EC" id="1.2.1.31"/>
    </reaction>
</comment>
<sequence length="1353" mass="149070">MSNRDFWVEYLDSPTLSVLPHDFLKPTSGQSVEASHELNVTSGDDFCSGLAVFAALVFRLTGDDDIVIATDTTDHKEFIVRVNVAPEMTFTQLLDAVKKEYSTNAEKLDSLDAIAEAIQTKKKLDDRPGLFKLSYQHARELQQLSTSVEGSIRDLAVFAGPETLSIHYNALLYKKERIEVFGEQFSQFSDAVRANSTETITKISLITPAQLSHLPDPTLDLDWSGYRGAIQDIFMKNALAQPDATCVVETKSFLDPLSKTRTFNYQQINRASNVVGNYLKETGVQKGDVVMIYAHRGVDLMVAVMGVLKAGATFSVIDPAYPPTRQNIYLGVAKPRGLIVLEKAGELDQLVEDFVKDELEVVSSLRGLKLNDEGVIEGAKKSLETYLTYQDTPTGVKVGPDCNPTLSFTSGSEGIPKGVLGRHYSLAYYFPWMAKQFNLSSKDKFTMLSGIAHDPIQRDMFTPLFLGAQLLIPTSDDIGTPGKLADWMSEYGATVTHLTPAMGQLLSAQATTPIPTLHHAFFVGDILTKRDCLRLQSLAQNVYIVNMYGTTETQRSVSYFEITSTADDPVYLKNLKDVMPAGRGMHNVQLLVVNRQDRTQTCGVGEVGEIYVRAAGLAEGYRGLPDLNKEKFVTNWFVTEPWKNTYEGEDWLGPRDRLYRTGDLGRYLPDGNVECCGRADDQVKIRGFRIELGEIDTHLSQHPQVRENVTLVRRDKNEEPTLISYIVPKQQVKYGGDDPIVEGLVEFGDLVKDIKAHLRKRLASYAVPTIIVPLSKLPLNPNGKIDKPKLPFPDTAQLEEVARRSGSNTEVELLSKVEQQIKDLWLEVLPTRPVSIAKGDSFFDLGGHSILATRMIFELRKKMLVEVALGTIFKNPTLGGFAKEVEGVLKGEYSFGGDAEEEEEGKKVTVDYAKDAEDLIQTLPSSYKGRELAFNKDVTTNVFLTGATGFLGSFLVRDLLNRPSTKVYCHVRASSKEAGLQRLRQTGQTYGIWNEEWTKNIEVVLGDLSKPQFGLEASEWSDLTSTIDVIVHNGAFVHWVYPYSQLRDANVIGTMNVMSLCETGKSKHFSFVSSTSALDTDHFVRLSDELTAQGLAGVPESDDLSGSAKGLGTGYGQSKWAAEHIIRAAGTRGLSGCIIRPGYVSGFSATGASNTDDFLLRMLKGCTELGAYPDIDNTVNMGPVDHVARVVVACALQPPQEQFSVAQVTGHPRMRFNDFLGTLKTYGYEVAKKDYPTWRSALEKYVVDTSDSALFPLLHFVLDNLPQDTKAPELDDTNAVRSLKADAKLTGEDVSSGKGINEEQMGIYLSYLVQIGFLPKPTGEGKKLPDVEVSEETLKLVTSGAGGRGSAAK</sequence>
<dbReference type="Proteomes" id="UP001497600">
    <property type="component" value="Chromosome E"/>
</dbReference>
<evidence type="ECO:0000313" key="20">
    <source>
        <dbReference type="Proteomes" id="UP001497600"/>
    </source>
</evidence>
<dbReference type="PROSITE" id="PS00455">
    <property type="entry name" value="AMP_BINDING"/>
    <property type="match status" value="1"/>
</dbReference>
<evidence type="ECO:0000256" key="16">
    <source>
        <dbReference type="ARBA" id="ARBA00048414"/>
    </source>
</evidence>
<organism evidence="19 20">
    <name type="scientific">[Candida] anglica</name>
    <dbReference type="NCBI Taxonomy" id="148631"/>
    <lineage>
        <taxon>Eukaryota</taxon>
        <taxon>Fungi</taxon>
        <taxon>Dikarya</taxon>
        <taxon>Ascomycota</taxon>
        <taxon>Saccharomycotina</taxon>
        <taxon>Pichiomycetes</taxon>
        <taxon>Debaryomycetaceae</taxon>
        <taxon>Kurtzmaniella</taxon>
    </lineage>
</organism>
<evidence type="ECO:0000259" key="18">
    <source>
        <dbReference type="PROSITE" id="PS50075"/>
    </source>
</evidence>
<comment type="function">
    <text evidence="2">Catalyzes the activation of alpha-aminoadipate by ATP-dependent adenylation and the reduction of activated alpha-aminoadipate by NADPH. The activated alpha-aminoadipate is bound to the phosphopantheinyl group of the enzyme itself before it is reduced to (S)-2-amino-6-oxohexanoate.</text>
</comment>
<evidence type="ECO:0000256" key="14">
    <source>
        <dbReference type="ARBA" id="ARBA00032195"/>
    </source>
</evidence>
<dbReference type="Gene3D" id="3.40.50.720">
    <property type="entry name" value="NAD(P)-binding Rossmann-like Domain"/>
    <property type="match status" value="1"/>
</dbReference>
<evidence type="ECO:0000256" key="9">
    <source>
        <dbReference type="ARBA" id="ARBA00022605"/>
    </source>
</evidence>
<dbReference type="Gene3D" id="3.40.50.12780">
    <property type="entry name" value="N-terminal domain of ligase-like"/>
    <property type="match status" value="1"/>
</dbReference>
<accession>A0ABP0EEQ9</accession>
<dbReference type="InterPro" id="IPR042099">
    <property type="entry name" value="ANL_N_sf"/>
</dbReference>
<evidence type="ECO:0000256" key="7">
    <source>
        <dbReference type="ARBA" id="ARBA00022450"/>
    </source>
</evidence>
<comment type="catalytic activity">
    <reaction evidence="16">
        <text>(S)-2-amino-6-oxohexanoate + NAD(+) + H2O = L-2-aminoadipate + NADH + 2 H(+)</text>
        <dbReference type="Rhea" id="RHEA:12308"/>
        <dbReference type="ChEBI" id="CHEBI:15377"/>
        <dbReference type="ChEBI" id="CHEBI:15378"/>
        <dbReference type="ChEBI" id="CHEBI:57540"/>
        <dbReference type="ChEBI" id="CHEBI:57945"/>
        <dbReference type="ChEBI" id="CHEBI:58321"/>
        <dbReference type="ChEBI" id="CHEBI:58672"/>
        <dbReference type="EC" id="1.2.1.31"/>
    </reaction>
</comment>
<dbReference type="PIRSF" id="PIRSF001617">
    <property type="entry name" value="Alpha-AR"/>
    <property type="match status" value="1"/>
</dbReference>
<evidence type="ECO:0000313" key="19">
    <source>
        <dbReference type="EMBL" id="CAK7909142.1"/>
    </source>
</evidence>
<keyword evidence="20" id="KW-1185">Reference proteome</keyword>
<dbReference type="InterPro" id="IPR036736">
    <property type="entry name" value="ACP-like_sf"/>
</dbReference>
<evidence type="ECO:0000256" key="15">
    <source>
        <dbReference type="ARBA" id="ARBA00048260"/>
    </source>
</evidence>
<dbReference type="PANTHER" id="PTHR44845">
    <property type="entry name" value="CARRIER DOMAIN-CONTAINING PROTEIN"/>
    <property type="match status" value="1"/>
</dbReference>
<comment type="cofactor">
    <cofactor evidence="1">
        <name>pantetheine 4'-phosphate</name>
        <dbReference type="ChEBI" id="CHEBI:47942"/>
    </cofactor>
</comment>
<gene>
    <name evidence="19" type="primary">LYS2</name>
    <name evidence="19" type="ORF">CAAN4_E13388</name>
</gene>
<evidence type="ECO:0000256" key="17">
    <source>
        <dbReference type="ARBA" id="ARBA00049537"/>
    </source>
</evidence>
<keyword evidence="11" id="KW-0560">Oxidoreductase</keyword>
<dbReference type="EC" id="1.2.1.31" evidence="6"/>
<dbReference type="PROSITE" id="PS00012">
    <property type="entry name" value="PHOSPHOPANTETHEINE"/>
    <property type="match status" value="1"/>
</dbReference>
<evidence type="ECO:0000256" key="5">
    <source>
        <dbReference type="ARBA" id="ARBA00012913"/>
    </source>
</evidence>
<dbReference type="InterPro" id="IPR009081">
    <property type="entry name" value="PP-bd_ACP"/>
</dbReference>
<dbReference type="SUPFAM" id="SSF52777">
    <property type="entry name" value="CoA-dependent acyltransferases"/>
    <property type="match status" value="1"/>
</dbReference>
<dbReference type="NCBIfam" id="TIGR03443">
    <property type="entry name" value="alpha_am_amid"/>
    <property type="match status" value="1"/>
</dbReference>
<comment type="similarity">
    <text evidence="4">Belongs to the ATP-dependent AMP-binding enzyme family.</text>
</comment>
<evidence type="ECO:0000256" key="2">
    <source>
        <dbReference type="ARBA" id="ARBA00003499"/>
    </source>
</evidence>
<dbReference type="Pfam" id="PF13193">
    <property type="entry name" value="AMP-binding_C"/>
    <property type="match status" value="1"/>
</dbReference>
<evidence type="ECO:0000256" key="10">
    <source>
        <dbReference type="ARBA" id="ARBA00022857"/>
    </source>
</evidence>
<keyword evidence="8" id="KW-0597">Phosphoprotein</keyword>
<dbReference type="SUPFAM" id="SSF51735">
    <property type="entry name" value="NAD(P)-binding Rossmann-fold domains"/>
    <property type="match status" value="1"/>
</dbReference>
<evidence type="ECO:0000256" key="1">
    <source>
        <dbReference type="ARBA" id="ARBA00001957"/>
    </source>
</evidence>
<protein>
    <recommendedName>
        <fullName evidence="14">Alpha-aminoadipate reductase</fullName>
        <ecNumber evidence="6">1.2.1.31</ecNumber>
        <ecNumber evidence="5">1.2.1.95</ecNumber>
    </recommendedName>
    <alternativeName>
        <fullName evidence="13">L-aminoadipate-semialdehyde dehydrogenase</fullName>
    </alternativeName>
</protein>
<dbReference type="InterPro" id="IPR006162">
    <property type="entry name" value="Ppantetheine_attach_site"/>
</dbReference>
<reference evidence="19 20" key="1">
    <citation type="submission" date="2024-01" db="EMBL/GenBank/DDBJ databases">
        <authorList>
            <consortium name="Genoscope - CEA"/>
            <person name="William W."/>
        </authorList>
    </citation>
    <scope>NUCLEOTIDE SEQUENCE [LARGE SCALE GENOMIC DNA]</scope>
    <source>
        <strain evidence="19 20">29B2s-10</strain>
    </source>
</reference>
<name>A0ABP0EEQ9_9ASCO</name>
<dbReference type="NCBIfam" id="TIGR01746">
    <property type="entry name" value="Thioester-redct"/>
    <property type="match status" value="1"/>
</dbReference>
<comment type="catalytic activity">
    <reaction evidence="15">
        <text>(S)-2-amino-6-oxohexanoate + AMP + diphosphate + NADP(+) = L-2-aminoadipate + ATP + NADPH + H(+)</text>
        <dbReference type="Rhea" id="RHEA:46936"/>
        <dbReference type="ChEBI" id="CHEBI:15378"/>
        <dbReference type="ChEBI" id="CHEBI:30616"/>
        <dbReference type="ChEBI" id="CHEBI:33019"/>
        <dbReference type="ChEBI" id="CHEBI:57783"/>
        <dbReference type="ChEBI" id="CHEBI:58321"/>
        <dbReference type="ChEBI" id="CHEBI:58349"/>
        <dbReference type="ChEBI" id="CHEBI:58672"/>
        <dbReference type="ChEBI" id="CHEBI:456215"/>
        <dbReference type="EC" id="1.2.1.95"/>
    </reaction>
</comment>
<dbReference type="CDD" id="cd05235">
    <property type="entry name" value="SDR_e1"/>
    <property type="match status" value="1"/>
</dbReference>
<evidence type="ECO:0000256" key="6">
    <source>
        <dbReference type="ARBA" id="ARBA00013073"/>
    </source>
</evidence>
<dbReference type="SUPFAM" id="SSF56801">
    <property type="entry name" value="Acetyl-CoA synthetase-like"/>
    <property type="match status" value="1"/>
</dbReference>
<dbReference type="PROSITE" id="PS50075">
    <property type="entry name" value="CARRIER"/>
    <property type="match status" value="1"/>
</dbReference>
<dbReference type="InterPro" id="IPR025110">
    <property type="entry name" value="AMP-bd_C"/>
</dbReference>
<dbReference type="SUPFAM" id="SSF47336">
    <property type="entry name" value="ACP-like"/>
    <property type="match status" value="1"/>
</dbReference>
<dbReference type="InterPro" id="IPR013120">
    <property type="entry name" value="FAR_NAD-bd"/>
</dbReference>
<dbReference type="Gene3D" id="3.30.300.30">
    <property type="match status" value="1"/>
</dbReference>
<evidence type="ECO:0000256" key="11">
    <source>
        <dbReference type="ARBA" id="ARBA00023002"/>
    </source>
</evidence>
<dbReference type="InterPro" id="IPR045851">
    <property type="entry name" value="AMP-bd_C_sf"/>
</dbReference>
<dbReference type="InterPro" id="IPR000873">
    <property type="entry name" value="AMP-dep_synth/lig_dom"/>
</dbReference>
<dbReference type="Gene3D" id="1.10.1200.10">
    <property type="entry name" value="ACP-like"/>
    <property type="match status" value="1"/>
</dbReference>